<comment type="similarity">
    <text evidence="2 9">Belongs to the universal ribosomal protein uL22 family.</text>
</comment>
<evidence type="ECO:0000256" key="5">
    <source>
        <dbReference type="ARBA" id="ARBA00022884"/>
    </source>
</evidence>
<dbReference type="NCBIfam" id="TIGR01044">
    <property type="entry name" value="rplV_bact"/>
    <property type="match status" value="1"/>
</dbReference>
<keyword evidence="6 9" id="KW-0689">Ribosomal protein</keyword>
<dbReference type="GO" id="GO:0015934">
    <property type="term" value="C:large ribosomal subunit"/>
    <property type="evidence" value="ECO:0007669"/>
    <property type="project" value="InterPro"/>
</dbReference>
<evidence type="ECO:0000256" key="1">
    <source>
        <dbReference type="ARBA" id="ARBA00004474"/>
    </source>
</evidence>
<reference evidence="10" key="1">
    <citation type="journal article" date="2018" name="J. Phycol.">
        <title>Molecular phylogenetics supports a clade of red algal parasites retaining native plastids: taxonomy and terminology revised.</title>
        <authorList>
            <person name="Salomaki E.D."/>
            <person name="Lane C.E."/>
        </authorList>
    </citation>
    <scope>NUCLEOTIDE SEQUENCE</scope>
</reference>
<keyword evidence="5" id="KW-0694">RNA-binding</keyword>
<dbReference type="GO" id="GO:0006412">
    <property type="term" value="P:translation"/>
    <property type="evidence" value="ECO:0007669"/>
    <property type="project" value="InterPro"/>
</dbReference>
<keyword evidence="4" id="KW-0699">rRNA-binding</keyword>
<dbReference type="PANTHER" id="PTHR13501">
    <property type="entry name" value="CHLOROPLAST 50S RIBOSOMAL PROTEIN L22-RELATED"/>
    <property type="match status" value="1"/>
</dbReference>
<dbReference type="HAMAP" id="MF_01331_B">
    <property type="entry name" value="Ribosomal_uL22_B"/>
    <property type="match status" value="1"/>
</dbReference>
<keyword evidence="3 10" id="KW-0934">Plastid</keyword>
<dbReference type="SUPFAM" id="SSF54843">
    <property type="entry name" value="Ribosomal protein L22"/>
    <property type="match status" value="1"/>
</dbReference>
<dbReference type="Gene3D" id="3.90.470.10">
    <property type="entry name" value="Ribosomal protein L22/L17"/>
    <property type="match status" value="1"/>
</dbReference>
<dbReference type="AlphaFoldDB" id="A0A3S8UVY7"/>
<evidence type="ECO:0000256" key="9">
    <source>
        <dbReference type="RuleBase" id="RU004005"/>
    </source>
</evidence>
<evidence type="ECO:0000256" key="4">
    <source>
        <dbReference type="ARBA" id="ARBA00022730"/>
    </source>
</evidence>
<sequence length="116" mass="13436">MIYKKIQSHASGNYIKLSTHKSRKVLKQIQGKNYQEAKLILEFMPYKACKIIIKILKSALHNISQKNNNNINKNNLIIKEAFVNRGPIIKKSRFRARARTFSINKPTCHITIKVTT</sequence>
<dbReference type="Pfam" id="PF00237">
    <property type="entry name" value="Ribosomal_L22"/>
    <property type="match status" value="1"/>
</dbReference>
<evidence type="ECO:0000256" key="6">
    <source>
        <dbReference type="ARBA" id="ARBA00022980"/>
    </source>
</evidence>
<dbReference type="CDD" id="cd00336">
    <property type="entry name" value="Ribosomal_L22"/>
    <property type="match status" value="1"/>
</dbReference>
<evidence type="ECO:0000256" key="3">
    <source>
        <dbReference type="ARBA" id="ARBA00022640"/>
    </source>
</evidence>
<evidence type="ECO:0000313" key="10">
    <source>
        <dbReference type="EMBL" id="AZL88011.1"/>
    </source>
</evidence>
<name>A0A3S8UVY7_9FLOR</name>
<dbReference type="InterPro" id="IPR001063">
    <property type="entry name" value="Ribosomal_uL22"/>
</dbReference>
<gene>
    <name evidence="10" type="primary">rpl22</name>
</gene>
<accession>A0A3S8UVY7</accession>
<dbReference type="GO" id="GO:0009536">
    <property type="term" value="C:plastid"/>
    <property type="evidence" value="ECO:0007669"/>
    <property type="project" value="UniProtKB-SubCell"/>
</dbReference>
<keyword evidence="7 9" id="KW-0687">Ribonucleoprotein</keyword>
<dbReference type="InterPro" id="IPR036394">
    <property type="entry name" value="Ribosomal_uL22_sf"/>
</dbReference>
<dbReference type="EMBL" id="MK039118">
    <property type="protein sequence ID" value="AZL88011.1"/>
    <property type="molecule type" value="Genomic_DNA"/>
</dbReference>
<evidence type="ECO:0000256" key="2">
    <source>
        <dbReference type="ARBA" id="ARBA00009451"/>
    </source>
</evidence>
<comment type="subcellular location">
    <subcellularLocation>
        <location evidence="1">Plastid</location>
    </subcellularLocation>
</comment>
<evidence type="ECO:0000256" key="7">
    <source>
        <dbReference type="ARBA" id="ARBA00023274"/>
    </source>
</evidence>
<geneLocation type="plastid" evidence="10"/>
<dbReference type="InterPro" id="IPR005727">
    <property type="entry name" value="Ribosomal_uL22_bac/chlpt-type"/>
</dbReference>
<organism evidence="10">
    <name type="scientific">Harveyella mirabilis</name>
    <dbReference type="NCBI Taxonomy" id="282355"/>
    <lineage>
        <taxon>Eukaryota</taxon>
        <taxon>Rhodophyta</taxon>
        <taxon>Florideophyceae</taxon>
        <taxon>Rhodymeniophycidae</taxon>
        <taxon>Gigartinales</taxon>
        <taxon>Choreocolacaceae</taxon>
        <taxon>Harveyella</taxon>
    </lineage>
</organism>
<dbReference type="GO" id="GO:0003735">
    <property type="term" value="F:structural constituent of ribosome"/>
    <property type="evidence" value="ECO:0007669"/>
    <property type="project" value="InterPro"/>
</dbReference>
<evidence type="ECO:0000256" key="8">
    <source>
        <dbReference type="ARBA" id="ARBA00035285"/>
    </source>
</evidence>
<proteinExistence type="inferred from homology"/>
<dbReference type="PANTHER" id="PTHR13501:SF10">
    <property type="entry name" value="LARGE RIBOSOMAL SUBUNIT PROTEIN UL22M"/>
    <property type="match status" value="1"/>
</dbReference>
<protein>
    <recommendedName>
        <fullName evidence="8">Large ribosomal subunit protein uL22c</fullName>
    </recommendedName>
</protein>
<dbReference type="GO" id="GO:0019843">
    <property type="term" value="F:rRNA binding"/>
    <property type="evidence" value="ECO:0007669"/>
    <property type="project" value="UniProtKB-KW"/>
</dbReference>
<dbReference type="InterPro" id="IPR047867">
    <property type="entry name" value="Ribosomal_uL22_bac/org-type"/>
</dbReference>